<dbReference type="PROSITE" id="PS51272">
    <property type="entry name" value="SLH"/>
    <property type="match status" value="1"/>
</dbReference>
<dbReference type="Pfam" id="PF13365">
    <property type="entry name" value="Trypsin_2"/>
    <property type="match status" value="1"/>
</dbReference>
<accession>A0A2L2X900</accession>
<dbReference type="RefSeq" id="WP_104371023.1">
    <property type="nucleotide sequence ID" value="NZ_BFAV01000038.1"/>
</dbReference>
<keyword evidence="3" id="KW-0645">Protease</keyword>
<protein>
    <submittedName>
        <fullName evidence="3">Serine protease</fullName>
    </submittedName>
</protein>
<name>A0A2L2X900_9FIRM</name>
<dbReference type="SUPFAM" id="SSF50494">
    <property type="entry name" value="Trypsin-like serine proteases"/>
    <property type="match status" value="1"/>
</dbReference>
<proteinExistence type="predicted"/>
<sequence>MCELFKDVAAGRWSAADIERVSRAGLITGYADGTFKPEKAVTREEMASVISRLLFRDGLFNDILPRVRQATVMLFSSKGMGTGFYISSAGHLVTNKHVAAEPLMTVINDGETANRNAKVIAASETPDLALLKVDGYTPKEFLKFSRQNPVQGDHVGIMGAPGGLADTFTQGQISSTEREDYFQTDASVNPGNSGGPAFNEKGEVVGIVVSKLPGYEGIGFIIPYNKIAAFLKNNGVPVL</sequence>
<dbReference type="InterPro" id="IPR001940">
    <property type="entry name" value="Peptidase_S1C"/>
</dbReference>
<organism evidence="3 4">
    <name type="scientific">Desulfocucumis palustris</name>
    <dbReference type="NCBI Taxonomy" id="1898651"/>
    <lineage>
        <taxon>Bacteria</taxon>
        <taxon>Bacillati</taxon>
        <taxon>Bacillota</taxon>
        <taxon>Clostridia</taxon>
        <taxon>Eubacteriales</taxon>
        <taxon>Desulfocucumaceae</taxon>
        <taxon>Desulfocucumis</taxon>
    </lineage>
</organism>
<keyword evidence="1" id="KW-0677">Repeat</keyword>
<dbReference type="GO" id="GO:0004252">
    <property type="term" value="F:serine-type endopeptidase activity"/>
    <property type="evidence" value="ECO:0007669"/>
    <property type="project" value="InterPro"/>
</dbReference>
<dbReference type="AlphaFoldDB" id="A0A2L2X900"/>
<reference evidence="4" key="1">
    <citation type="submission" date="2018-02" db="EMBL/GenBank/DDBJ databases">
        <title>Genome sequence of Desulfocucumis palustris strain NAW-5.</title>
        <authorList>
            <person name="Watanabe M."/>
            <person name="Kojima H."/>
            <person name="Fukui M."/>
        </authorList>
    </citation>
    <scope>NUCLEOTIDE SEQUENCE [LARGE SCALE GENOMIC DNA]</scope>
    <source>
        <strain evidence="4">NAW-5</strain>
    </source>
</reference>
<dbReference type="Pfam" id="PF00395">
    <property type="entry name" value="SLH"/>
    <property type="match status" value="1"/>
</dbReference>
<dbReference type="InterPro" id="IPR001119">
    <property type="entry name" value="SLH_dom"/>
</dbReference>
<evidence type="ECO:0000259" key="2">
    <source>
        <dbReference type="PROSITE" id="PS51272"/>
    </source>
</evidence>
<evidence type="ECO:0000313" key="4">
    <source>
        <dbReference type="Proteomes" id="UP000239549"/>
    </source>
</evidence>
<keyword evidence="3" id="KW-0378">Hydrolase</keyword>
<dbReference type="OrthoDB" id="9758917at2"/>
<evidence type="ECO:0000313" key="3">
    <source>
        <dbReference type="EMBL" id="GBF32500.1"/>
    </source>
</evidence>
<dbReference type="PANTHER" id="PTHR43019">
    <property type="entry name" value="SERINE ENDOPROTEASE DEGS"/>
    <property type="match status" value="1"/>
</dbReference>
<dbReference type="EMBL" id="BFAV01000038">
    <property type="protein sequence ID" value="GBF32500.1"/>
    <property type="molecule type" value="Genomic_DNA"/>
</dbReference>
<keyword evidence="4" id="KW-1185">Reference proteome</keyword>
<dbReference type="Gene3D" id="2.40.10.120">
    <property type="match status" value="1"/>
</dbReference>
<dbReference type="Proteomes" id="UP000239549">
    <property type="component" value="Unassembled WGS sequence"/>
</dbReference>
<dbReference type="GO" id="GO:0006508">
    <property type="term" value="P:proteolysis"/>
    <property type="evidence" value="ECO:0007669"/>
    <property type="project" value="UniProtKB-KW"/>
</dbReference>
<comment type="caution">
    <text evidence="3">The sequence shown here is derived from an EMBL/GenBank/DDBJ whole genome shotgun (WGS) entry which is preliminary data.</text>
</comment>
<evidence type="ECO:0000256" key="1">
    <source>
        <dbReference type="ARBA" id="ARBA00022737"/>
    </source>
</evidence>
<dbReference type="InterPro" id="IPR009003">
    <property type="entry name" value="Peptidase_S1_PA"/>
</dbReference>
<feature type="domain" description="SLH" evidence="2">
    <location>
        <begin position="1"/>
        <end position="64"/>
    </location>
</feature>
<gene>
    <name evidence="3" type="ORF">DCCM_0696</name>
</gene>
<dbReference type="PRINTS" id="PR00834">
    <property type="entry name" value="PROTEASES2C"/>
</dbReference>
<dbReference type="PANTHER" id="PTHR43019:SF23">
    <property type="entry name" value="PROTEASE DO-LIKE 5, CHLOROPLASTIC"/>
    <property type="match status" value="1"/>
</dbReference>